<feature type="domain" description="DUF4371" evidence="1">
    <location>
        <begin position="2"/>
        <end position="103"/>
    </location>
</feature>
<protein>
    <recommendedName>
        <fullName evidence="1">DUF4371 domain-containing protein</fullName>
    </recommendedName>
</protein>
<proteinExistence type="predicted"/>
<dbReference type="InterPro" id="IPR025398">
    <property type="entry name" value="DUF4371"/>
</dbReference>
<dbReference type="OrthoDB" id="6621980at2759"/>
<reference evidence="3" key="1">
    <citation type="journal article" date="2017" name="Cell">
        <title>Insights into land plant evolution garnered from the Marchantia polymorpha genome.</title>
        <authorList>
            <person name="Bowman J.L."/>
            <person name="Kohchi T."/>
            <person name="Yamato K.T."/>
            <person name="Jenkins J."/>
            <person name="Shu S."/>
            <person name="Ishizaki K."/>
            <person name="Yamaoka S."/>
            <person name="Nishihama R."/>
            <person name="Nakamura Y."/>
            <person name="Berger F."/>
            <person name="Adam C."/>
            <person name="Aki S.S."/>
            <person name="Althoff F."/>
            <person name="Araki T."/>
            <person name="Arteaga-Vazquez M.A."/>
            <person name="Balasubrmanian S."/>
            <person name="Barry K."/>
            <person name="Bauer D."/>
            <person name="Boehm C.R."/>
            <person name="Briginshaw L."/>
            <person name="Caballero-Perez J."/>
            <person name="Catarino B."/>
            <person name="Chen F."/>
            <person name="Chiyoda S."/>
            <person name="Chovatia M."/>
            <person name="Davies K.M."/>
            <person name="Delmans M."/>
            <person name="Demura T."/>
            <person name="Dierschke T."/>
            <person name="Dolan L."/>
            <person name="Dorantes-Acosta A.E."/>
            <person name="Eklund D.M."/>
            <person name="Florent S.N."/>
            <person name="Flores-Sandoval E."/>
            <person name="Fujiyama A."/>
            <person name="Fukuzawa H."/>
            <person name="Galik B."/>
            <person name="Grimanelli D."/>
            <person name="Grimwood J."/>
            <person name="Grossniklaus U."/>
            <person name="Hamada T."/>
            <person name="Haseloff J."/>
            <person name="Hetherington A.J."/>
            <person name="Higo A."/>
            <person name="Hirakawa Y."/>
            <person name="Hundley H.N."/>
            <person name="Ikeda Y."/>
            <person name="Inoue K."/>
            <person name="Inoue S.I."/>
            <person name="Ishida S."/>
            <person name="Jia Q."/>
            <person name="Kakita M."/>
            <person name="Kanazawa T."/>
            <person name="Kawai Y."/>
            <person name="Kawashima T."/>
            <person name="Kennedy M."/>
            <person name="Kinose K."/>
            <person name="Kinoshita T."/>
            <person name="Kohara Y."/>
            <person name="Koide E."/>
            <person name="Komatsu K."/>
            <person name="Kopischke S."/>
            <person name="Kubo M."/>
            <person name="Kyozuka J."/>
            <person name="Lagercrantz U."/>
            <person name="Lin S.S."/>
            <person name="Lindquist E."/>
            <person name="Lipzen A.M."/>
            <person name="Lu C.W."/>
            <person name="De Luna E."/>
            <person name="Martienssen R.A."/>
            <person name="Minamino N."/>
            <person name="Mizutani M."/>
            <person name="Mizutani M."/>
            <person name="Mochizuki N."/>
            <person name="Monte I."/>
            <person name="Mosher R."/>
            <person name="Nagasaki H."/>
            <person name="Nakagami H."/>
            <person name="Naramoto S."/>
            <person name="Nishitani K."/>
            <person name="Ohtani M."/>
            <person name="Okamoto T."/>
            <person name="Okumura M."/>
            <person name="Phillips J."/>
            <person name="Pollak B."/>
            <person name="Reinders A."/>
            <person name="Rovekamp M."/>
            <person name="Sano R."/>
            <person name="Sawa S."/>
            <person name="Schmid M.W."/>
            <person name="Shirakawa M."/>
            <person name="Solano R."/>
            <person name="Spunde A."/>
            <person name="Suetsugu N."/>
            <person name="Sugano S."/>
            <person name="Sugiyama A."/>
            <person name="Sun R."/>
            <person name="Suzuki Y."/>
            <person name="Takenaka M."/>
            <person name="Takezawa D."/>
            <person name="Tomogane H."/>
            <person name="Tsuzuki M."/>
            <person name="Ueda T."/>
            <person name="Umeda M."/>
            <person name="Ward J.M."/>
            <person name="Watanabe Y."/>
            <person name="Yazaki K."/>
            <person name="Yokoyama R."/>
            <person name="Yoshitake Y."/>
            <person name="Yotsui I."/>
            <person name="Zachgo S."/>
            <person name="Schmutz J."/>
        </authorList>
    </citation>
    <scope>NUCLEOTIDE SEQUENCE [LARGE SCALE GENOMIC DNA]</scope>
    <source>
        <strain evidence="3">Tak-1</strain>
    </source>
</reference>
<dbReference type="OMA" id="MHGNING"/>
<organism evidence="2 3">
    <name type="scientific">Marchantia polymorpha</name>
    <name type="common">Common liverwort</name>
    <name type="synonym">Marchantia aquatica</name>
    <dbReference type="NCBI Taxonomy" id="3197"/>
    <lineage>
        <taxon>Eukaryota</taxon>
        <taxon>Viridiplantae</taxon>
        <taxon>Streptophyta</taxon>
        <taxon>Embryophyta</taxon>
        <taxon>Marchantiophyta</taxon>
        <taxon>Marchantiopsida</taxon>
        <taxon>Marchantiidae</taxon>
        <taxon>Marchantiales</taxon>
        <taxon>Marchantiaceae</taxon>
        <taxon>Marchantia</taxon>
    </lineage>
</organism>
<accession>A0A2R6WX56</accession>
<name>A0A2R6WX56_MARPO</name>
<dbReference type="AlphaFoldDB" id="A0A2R6WX56"/>
<evidence type="ECO:0000313" key="2">
    <source>
        <dbReference type="EMBL" id="PTQ38437.1"/>
    </source>
</evidence>
<evidence type="ECO:0000259" key="1">
    <source>
        <dbReference type="Pfam" id="PF14291"/>
    </source>
</evidence>
<dbReference type="Gramene" id="Mp7g17030.1">
    <property type="protein sequence ID" value="Mp7g17030.1.cds"/>
    <property type="gene ID" value="Mp7g17030"/>
</dbReference>
<sequence>MMTFLNIQKDILRAMISYVREHIVKQIDDNFFCLLIDETQNELKKKQMSLVLRFLDMTHFADTSSKLLMVVIVFTLSRHSFLLFCVQGQGYDGASNMHGNINGLKTIIQREVSSSYYVHCFAHKLALMSASKNHIKACRFFVELSSLCVTVGVSCKRADQFKNCKQLTSIQAEASRLLEAICNFDFVLMFHIMKSVLNNYVLTIRPRCNADNITCDYYYNVDIFFNIVESHLSERDDHFLECSSALLTRIVHLCPDHLRIHGTVLELVELGLINPHDFEQYDLLSLNGYFFGIQSLSALAIKMFELKKFVTYHLVFQHINLTSTLPVSTT</sequence>
<keyword evidence="3" id="KW-1185">Reference proteome</keyword>
<dbReference type="EMBL" id="KZ772723">
    <property type="protein sequence ID" value="PTQ38437.1"/>
    <property type="molecule type" value="Genomic_DNA"/>
</dbReference>
<evidence type="ECO:0000313" key="3">
    <source>
        <dbReference type="Proteomes" id="UP000244005"/>
    </source>
</evidence>
<dbReference type="Pfam" id="PF14291">
    <property type="entry name" value="DUF4371"/>
    <property type="match status" value="1"/>
</dbReference>
<gene>
    <name evidence="2" type="ORF">MARPO_0051s0041</name>
</gene>
<dbReference type="PANTHER" id="PTHR45749">
    <property type="match status" value="1"/>
</dbReference>
<dbReference type="Proteomes" id="UP000244005">
    <property type="component" value="Unassembled WGS sequence"/>
</dbReference>
<dbReference type="PANTHER" id="PTHR45749:SF37">
    <property type="entry name" value="OS05G0311600 PROTEIN"/>
    <property type="match status" value="1"/>
</dbReference>